<evidence type="ECO:0000313" key="9">
    <source>
        <dbReference type="EMBL" id="KAL1621643.1"/>
    </source>
</evidence>
<feature type="transmembrane region" description="Helical" evidence="7">
    <location>
        <begin position="209"/>
        <end position="228"/>
    </location>
</feature>
<dbReference type="InterPro" id="IPR052337">
    <property type="entry name" value="SAT4-like"/>
</dbReference>
<dbReference type="InterPro" id="IPR049326">
    <property type="entry name" value="Rhodopsin_dom_fungi"/>
</dbReference>
<accession>A0ABR3SI73</accession>
<keyword evidence="3 7" id="KW-1133">Transmembrane helix</keyword>
<dbReference type="Pfam" id="PF20684">
    <property type="entry name" value="Fung_rhodopsin"/>
    <property type="match status" value="1"/>
</dbReference>
<comment type="subcellular location">
    <subcellularLocation>
        <location evidence="1">Membrane</location>
        <topology evidence="1">Multi-pass membrane protein</topology>
    </subcellularLocation>
</comment>
<feature type="transmembrane region" description="Helical" evidence="7">
    <location>
        <begin position="125"/>
        <end position="146"/>
    </location>
</feature>
<dbReference type="PANTHER" id="PTHR33048:SF166">
    <property type="entry name" value="PTH11-LIKE INTEGRAL MEMBRANE PROTEIN"/>
    <property type="match status" value="1"/>
</dbReference>
<organism evidence="9 10">
    <name type="scientific">Neofusicoccum ribis</name>
    <dbReference type="NCBI Taxonomy" id="45134"/>
    <lineage>
        <taxon>Eukaryota</taxon>
        <taxon>Fungi</taxon>
        <taxon>Dikarya</taxon>
        <taxon>Ascomycota</taxon>
        <taxon>Pezizomycotina</taxon>
        <taxon>Dothideomycetes</taxon>
        <taxon>Dothideomycetes incertae sedis</taxon>
        <taxon>Botryosphaeriales</taxon>
        <taxon>Botryosphaeriaceae</taxon>
        <taxon>Neofusicoccum</taxon>
    </lineage>
</organism>
<evidence type="ECO:0000256" key="5">
    <source>
        <dbReference type="ARBA" id="ARBA00038359"/>
    </source>
</evidence>
<protein>
    <recommendedName>
        <fullName evidence="8">Rhodopsin domain-containing protein</fullName>
    </recommendedName>
</protein>
<keyword evidence="4 7" id="KW-0472">Membrane</keyword>
<sequence length="320" mass="36425">MDDPTLLILWLLSWLAIAVMAVRLAMRKVRRQRFVLGDYLTMAAVVCAFVRLGMIHVVISWGTNNMSPKLRDSTDWTADEIFRRETGSKLAVANRVFYNTYLWLQKLVLLDITRQLIKGLHWEYMVLRCFLAIFAATYITVQVVTFSECDPFHLYWQVLPDPGSCSQAQVQLLTLGILNIVTDAMLMALPVPIFFFLWKKPLLQRLHIASLFCLGFFIVAITVIRLPQNHNQAVSQVNRTTWASIELFVAAVAVNAPVLYTLRRRNPRMQPSPATVIELDNGPGSDTPMMMPEALDALRSPVAQEKPQEKMIPETAKLKH</sequence>
<feature type="transmembrane region" description="Helical" evidence="7">
    <location>
        <begin position="240"/>
        <end position="262"/>
    </location>
</feature>
<reference evidence="9 10" key="1">
    <citation type="submission" date="2024-02" db="EMBL/GenBank/DDBJ databases">
        <title>De novo assembly and annotation of 12 fungi associated with fruit tree decline syndrome in Ontario, Canada.</title>
        <authorList>
            <person name="Sulman M."/>
            <person name="Ellouze W."/>
            <person name="Ilyukhin E."/>
        </authorList>
    </citation>
    <scope>NUCLEOTIDE SEQUENCE [LARGE SCALE GENOMIC DNA]</scope>
    <source>
        <strain evidence="9 10">M1-105</strain>
    </source>
</reference>
<evidence type="ECO:0000256" key="6">
    <source>
        <dbReference type="SAM" id="MobiDB-lite"/>
    </source>
</evidence>
<gene>
    <name evidence="9" type="ORF">SLS56_009113</name>
</gene>
<feature type="domain" description="Rhodopsin" evidence="8">
    <location>
        <begin position="22"/>
        <end position="264"/>
    </location>
</feature>
<evidence type="ECO:0000313" key="10">
    <source>
        <dbReference type="Proteomes" id="UP001521116"/>
    </source>
</evidence>
<keyword evidence="2 7" id="KW-0812">Transmembrane</keyword>
<name>A0ABR3SI73_9PEZI</name>
<keyword evidence="10" id="KW-1185">Reference proteome</keyword>
<evidence type="ECO:0000256" key="3">
    <source>
        <dbReference type="ARBA" id="ARBA00022989"/>
    </source>
</evidence>
<dbReference type="Proteomes" id="UP001521116">
    <property type="component" value="Unassembled WGS sequence"/>
</dbReference>
<dbReference type="EMBL" id="JAJVDC020000148">
    <property type="protein sequence ID" value="KAL1621643.1"/>
    <property type="molecule type" value="Genomic_DNA"/>
</dbReference>
<evidence type="ECO:0000256" key="2">
    <source>
        <dbReference type="ARBA" id="ARBA00022692"/>
    </source>
</evidence>
<feature type="region of interest" description="Disordered" evidence="6">
    <location>
        <begin position="300"/>
        <end position="320"/>
    </location>
</feature>
<comment type="caution">
    <text evidence="9">The sequence shown here is derived from an EMBL/GenBank/DDBJ whole genome shotgun (WGS) entry which is preliminary data.</text>
</comment>
<dbReference type="PANTHER" id="PTHR33048">
    <property type="entry name" value="PTH11-LIKE INTEGRAL MEMBRANE PROTEIN (AFU_ORTHOLOGUE AFUA_5G11245)"/>
    <property type="match status" value="1"/>
</dbReference>
<evidence type="ECO:0000259" key="8">
    <source>
        <dbReference type="Pfam" id="PF20684"/>
    </source>
</evidence>
<feature type="transmembrane region" description="Helical" evidence="7">
    <location>
        <begin position="6"/>
        <end position="26"/>
    </location>
</feature>
<comment type="similarity">
    <text evidence="5">Belongs to the SAT4 family.</text>
</comment>
<evidence type="ECO:0000256" key="4">
    <source>
        <dbReference type="ARBA" id="ARBA00023136"/>
    </source>
</evidence>
<evidence type="ECO:0000256" key="7">
    <source>
        <dbReference type="SAM" id="Phobius"/>
    </source>
</evidence>
<proteinExistence type="inferred from homology"/>
<feature type="transmembrane region" description="Helical" evidence="7">
    <location>
        <begin position="172"/>
        <end position="197"/>
    </location>
</feature>
<evidence type="ECO:0000256" key="1">
    <source>
        <dbReference type="ARBA" id="ARBA00004141"/>
    </source>
</evidence>
<feature type="transmembrane region" description="Helical" evidence="7">
    <location>
        <begin position="38"/>
        <end position="59"/>
    </location>
</feature>